<sequence>MSLMYDSRSSLVSVEQLRFPVHIEKGYVNVMFNEEAEINIILKSVTMNLNLSIQCLFLLPILRAEGHRSEMIDVCINISVTINKIIIYQMFFMMKKDANKCLLDQSFENAVRLARCTDNQEQIIITVYHSNDSQISQSLVTYSSDDHRDRTLNQMQIS</sequence>
<accession>A0A1B7NJH5</accession>
<evidence type="ECO:0000313" key="2">
    <source>
        <dbReference type="Proteomes" id="UP000091918"/>
    </source>
</evidence>
<protein>
    <submittedName>
        <fullName evidence="1">Uncharacterized protein</fullName>
    </submittedName>
</protein>
<organism evidence="1 2">
    <name type="scientific">Emergomyces africanus</name>
    <dbReference type="NCBI Taxonomy" id="1955775"/>
    <lineage>
        <taxon>Eukaryota</taxon>
        <taxon>Fungi</taxon>
        <taxon>Dikarya</taxon>
        <taxon>Ascomycota</taxon>
        <taxon>Pezizomycotina</taxon>
        <taxon>Eurotiomycetes</taxon>
        <taxon>Eurotiomycetidae</taxon>
        <taxon>Onygenales</taxon>
        <taxon>Ajellomycetaceae</taxon>
        <taxon>Emergomyces</taxon>
    </lineage>
</organism>
<evidence type="ECO:0000313" key="1">
    <source>
        <dbReference type="EMBL" id="OAX76862.1"/>
    </source>
</evidence>
<dbReference type="Proteomes" id="UP000091918">
    <property type="component" value="Unassembled WGS sequence"/>
</dbReference>
<keyword evidence="2" id="KW-1185">Reference proteome</keyword>
<proteinExistence type="predicted"/>
<gene>
    <name evidence="1" type="ORF">ACJ72_08845</name>
</gene>
<reference evidence="1 2" key="1">
    <citation type="submission" date="2015-07" db="EMBL/GenBank/DDBJ databases">
        <title>Emmonsia species relationships and genome sequence.</title>
        <authorList>
            <person name="Cuomo C.A."/>
            <person name="Schwartz I.S."/>
            <person name="Kenyon C."/>
            <person name="de Hoog G.S."/>
            <person name="Govender N.P."/>
            <person name="Botha A."/>
            <person name="Moreno L."/>
            <person name="de Vries M."/>
            <person name="Munoz J.F."/>
            <person name="Stielow J.B."/>
        </authorList>
    </citation>
    <scope>NUCLEOTIDE SEQUENCE [LARGE SCALE GENOMIC DNA]</scope>
    <source>
        <strain evidence="1 2">CBS 136260</strain>
    </source>
</reference>
<name>A0A1B7NJH5_9EURO</name>
<comment type="caution">
    <text evidence="1">The sequence shown here is derived from an EMBL/GenBank/DDBJ whole genome shotgun (WGS) entry which is preliminary data.</text>
</comment>
<dbReference type="AlphaFoldDB" id="A0A1B7NJH5"/>
<dbReference type="EMBL" id="LGUA01004330">
    <property type="protein sequence ID" value="OAX76862.1"/>
    <property type="molecule type" value="Genomic_DNA"/>
</dbReference>